<feature type="region of interest" description="Disordered" evidence="2">
    <location>
        <begin position="69"/>
        <end position="88"/>
    </location>
</feature>
<dbReference type="EMBL" id="FPCJ01000001">
    <property type="protein sequence ID" value="SFV32562.1"/>
    <property type="molecule type" value="Genomic_DNA"/>
</dbReference>
<dbReference type="Pfam" id="PF19335">
    <property type="entry name" value="HMBD"/>
    <property type="match status" value="1"/>
</dbReference>
<dbReference type="GO" id="GO:0015679">
    <property type="term" value="P:plasma membrane copper ion transport"/>
    <property type="evidence" value="ECO:0007669"/>
    <property type="project" value="TreeGrafter"/>
</dbReference>
<evidence type="ECO:0000259" key="5">
    <source>
        <dbReference type="Pfam" id="PF25954"/>
    </source>
</evidence>
<dbReference type="PROSITE" id="PS51257">
    <property type="entry name" value="PROKAR_LIPOPROTEIN"/>
    <property type="match status" value="1"/>
</dbReference>
<evidence type="ECO:0000256" key="1">
    <source>
        <dbReference type="ARBA" id="ARBA00022448"/>
    </source>
</evidence>
<dbReference type="PANTHER" id="PTHR30097:SF15">
    <property type="entry name" value="CATION EFFLUX SYSTEM PROTEIN CUSB"/>
    <property type="match status" value="1"/>
</dbReference>
<accession>A0A1I7ND29</accession>
<feature type="domain" description="CusB-like beta-barrel" evidence="5">
    <location>
        <begin position="265"/>
        <end position="340"/>
    </location>
</feature>
<feature type="domain" description="CusB-like barrel-sandwich hybrid" evidence="4">
    <location>
        <begin position="139"/>
        <end position="260"/>
    </location>
</feature>
<dbReference type="GO" id="GO:0030288">
    <property type="term" value="C:outer membrane-bounded periplasmic space"/>
    <property type="evidence" value="ECO:0007669"/>
    <property type="project" value="TreeGrafter"/>
</dbReference>
<dbReference type="GO" id="GO:0060003">
    <property type="term" value="P:copper ion export"/>
    <property type="evidence" value="ECO:0007669"/>
    <property type="project" value="TreeGrafter"/>
</dbReference>
<protein>
    <submittedName>
        <fullName evidence="7">Membrane fusion protein, Cu(I)/Ag(I) efflux system</fullName>
    </submittedName>
</protein>
<dbReference type="PANTHER" id="PTHR30097">
    <property type="entry name" value="CATION EFFLUX SYSTEM PROTEIN CUSB"/>
    <property type="match status" value="1"/>
</dbReference>
<dbReference type="Pfam" id="PF25954">
    <property type="entry name" value="Beta-barrel_RND_2"/>
    <property type="match status" value="1"/>
</dbReference>
<sequence>MKTMFWMVSLLILGWGILGTGCWHRSSTPNQRAERTSTLYTCSMHPQIRREQPGKCPICGMPLLPISADPAQAQPRNPRDTANAESVPAMNKGDAMPMIVLDARQEMLAGVHTTIARAGSLSHTFWLTGTTIFDPQRVETLSAWFSGWITRLLVNNPGQYVHSGQALYEIYSPDLLADEQTYLTVYRQWQRGMITDSSLLMSLRQRLLRWGLSPRQIEDLPSHVSTGKLTVYSRGAGYLTRKYVQEGDHVSEGQPVMQLNRTAILWVQAQLDPEQIDWLSHLKSLHIQLPAHPGHVFDGRIAFSNPVVQPGSQVYLVQIAFSAGSVPVQPGEMAEVELETDQPIAGALRIPATAVVYASGQPVVWVETKPHTYMMRHVRLGAVNTREAIVVSGLKPGERVVDQGSYLLHSQYSLTYGAGVNMSGMQMSDMKMEGKGSSM</sequence>
<dbReference type="Gene3D" id="2.40.420.20">
    <property type="match status" value="1"/>
</dbReference>
<dbReference type="OrthoDB" id="9806939at2"/>
<dbReference type="Proteomes" id="UP000199537">
    <property type="component" value="Unassembled WGS sequence"/>
</dbReference>
<dbReference type="GO" id="GO:0046914">
    <property type="term" value="F:transition metal ion binding"/>
    <property type="evidence" value="ECO:0007669"/>
    <property type="project" value="TreeGrafter"/>
</dbReference>
<dbReference type="InterPro" id="IPR058790">
    <property type="entry name" value="BSH_CusB"/>
</dbReference>
<evidence type="ECO:0000313" key="8">
    <source>
        <dbReference type="Proteomes" id="UP000199537"/>
    </source>
</evidence>
<keyword evidence="8" id="KW-1185">Reference proteome</keyword>
<evidence type="ECO:0000259" key="4">
    <source>
        <dbReference type="Pfam" id="PF25919"/>
    </source>
</evidence>
<reference evidence="8" key="1">
    <citation type="submission" date="2016-10" db="EMBL/GenBank/DDBJ databases">
        <authorList>
            <person name="Varghese N."/>
            <person name="Submissions S."/>
        </authorList>
    </citation>
    <scope>NUCLEOTIDE SEQUENCE [LARGE SCALE GENOMIC DNA]</scope>
    <source>
        <strain evidence="8">DSM 14807</strain>
    </source>
</reference>
<dbReference type="InterPro" id="IPR058649">
    <property type="entry name" value="CzcB_C"/>
</dbReference>
<evidence type="ECO:0000313" key="7">
    <source>
        <dbReference type="EMBL" id="SFV32562.1"/>
    </source>
</evidence>
<dbReference type="InterPro" id="IPR058792">
    <property type="entry name" value="Beta-barrel_RND_2"/>
</dbReference>
<dbReference type="STRING" id="1393122.SAMN05660895_1383"/>
<organism evidence="7 8">
    <name type="scientific">Thermoflavifilum thermophilum</name>
    <dbReference type="NCBI Taxonomy" id="1393122"/>
    <lineage>
        <taxon>Bacteria</taxon>
        <taxon>Pseudomonadati</taxon>
        <taxon>Bacteroidota</taxon>
        <taxon>Chitinophagia</taxon>
        <taxon>Chitinophagales</taxon>
        <taxon>Chitinophagaceae</taxon>
        <taxon>Thermoflavifilum</taxon>
    </lineage>
</organism>
<keyword evidence="1" id="KW-0813">Transport</keyword>
<feature type="domain" description="Heavy metal binding" evidence="3">
    <location>
        <begin position="40"/>
        <end position="65"/>
    </location>
</feature>
<dbReference type="Pfam" id="PF25975">
    <property type="entry name" value="CzcB_C"/>
    <property type="match status" value="1"/>
</dbReference>
<proteinExistence type="predicted"/>
<dbReference type="RefSeq" id="WP_092459235.1">
    <property type="nucleotide sequence ID" value="NZ_FPCJ01000001.1"/>
</dbReference>
<evidence type="ECO:0000256" key="2">
    <source>
        <dbReference type="SAM" id="MobiDB-lite"/>
    </source>
</evidence>
<name>A0A1I7ND29_9BACT</name>
<dbReference type="Pfam" id="PF25919">
    <property type="entry name" value="BSH_CusB"/>
    <property type="match status" value="1"/>
</dbReference>
<feature type="domain" description="CzcB-like C-terminal circularly permuted SH3-like" evidence="6">
    <location>
        <begin position="349"/>
        <end position="408"/>
    </location>
</feature>
<gene>
    <name evidence="7" type="ORF">SAMN05660895_1383</name>
</gene>
<dbReference type="InterPro" id="IPR051909">
    <property type="entry name" value="MFP_Cation_Efflux"/>
</dbReference>
<dbReference type="SUPFAM" id="SSF111369">
    <property type="entry name" value="HlyD-like secretion proteins"/>
    <property type="match status" value="1"/>
</dbReference>
<dbReference type="AlphaFoldDB" id="A0A1I7ND29"/>
<dbReference type="Gene3D" id="2.40.30.170">
    <property type="match status" value="1"/>
</dbReference>
<evidence type="ECO:0000259" key="6">
    <source>
        <dbReference type="Pfam" id="PF25975"/>
    </source>
</evidence>
<dbReference type="InterPro" id="IPR045800">
    <property type="entry name" value="HMBD"/>
</dbReference>
<evidence type="ECO:0000259" key="3">
    <source>
        <dbReference type="Pfam" id="PF19335"/>
    </source>
</evidence>